<sequence>MPAKTAQLSGLKDRCRRHWKLVFRRRKERFSDWSLERPHSSRNLIHRTAISGRLQFRSMERPSLPNFVEGLLEVVFETSPFVKLCYSLEECLRTVGKACLDLPLPSANIRANTPRLSPYHTSDRSPPHPTDRLDRPILCFIPQGGLVRERRNASQKCANPSPIQVHEVDECVFGVRYPYGFRRVPNTDLVNGSIGIVLKSRIGTDLQKKLFLIHIYSESLPEQVSVCPKTRKTESDTGNSPTRKTAFFAHFAFLRFRPMSLQVRGSEIDFRKGTDSFQGFFFTAGTPR</sequence>
<accession>A0A6H5GXA7</accession>
<dbReference type="AlphaFoldDB" id="A0A6H5GXA7"/>
<evidence type="ECO:0000313" key="1">
    <source>
        <dbReference type="EMBL" id="CAB0007991.1"/>
    </source>
</evidence>
<keyword evidence="2" id="KW-1185">Reference proteome</keyword>
<feature type="non-terminal residue" evidence="1">
    <location>
        <position position="288"/>
    </location>
</feature>
<dbReference type="EMBL" id="CADCXU010019894">
    <property type="protein sequence ID" value="CAB0007991.1"/>
    <property type="molecule type" value="Genomic_DNA"/>
</dbReference>
<proteinExistence type="predicted"/>
<organism evidence="1 2">
    <name type="scientific">Nesidiocoris tenuis</name>
    <dbReference type="NCBI Taxonomy" id="355587"/>
    <lineage>
        <taxon>Eukaryota</taxon>
        <taxon>Metazoa</taxon>
        <taxon>Ecdysozoa</taxon>
        <taxon>Arthropoda</taxon>
        <taxon>Hexapoda</taxon>
        <taxon>Insecta</taxon>
        <taxon>Pterygota</taxon>
        <taxon>Neoptera</taxon>
        <taxon>Paraneoptera</taxon>
        <taxon>Hemiptera</taxon>
        <taxon>Heteroptera</taxon>
        <taxon>Panheteroptera</taxon>
        <taxon>Cimicomorpha</taxon>
        <taxon>Miridae</taxon>
        <taxon>Dicyphina</taxon>
        <taxon>Nesidiocoris</taxon>
    </lineage>
</organism>
<name>A0A6H5GXA7_9HEMI</name>
<gene>
    <name evidence="1" type="ORF">NTEN_LOCUS13237</name>
</gene>
<protein>
    <submittedName>
        <fullName evidence="1">Uncharacterized protein</fullName>
    </submittedName>
</protein>
<dbReference type="OrthoDB" id="196717at2759"/>
<dbReference type="Proteomes" id="UP000479000">
    <property type="component" value="Unassembled WGS sequence"/>
</dbReference>
<reference evidence="1 2" key="1">
    <citation type="submission" date="2020-02" db="EMBL/GenBank/DDBJ databases">
        <authorList>
            <person name="Ferguson B K."/>
        </authorList>
    </citation>
    <scope>NUCLEOTIDE SEQUENCE [LARGE SCALE GENOMIC DNA]</scope>
</reference>
<evidence type="ECO:0000313" key="2">
    <source>
        <dbReference type="Proteomes" id="UP000479000"/>
    </source>
</evidence>